<dbReference type="InterPro" id="IPR046253">
    <property type="entry name" value="DUF6286"/>
</dbReference>
<evidence type="ECO:0000313" key="4">
    <source>
        <dbReference type="Proteomes" id="UP000820669"/>
    </source>
</evidence>
<name>A0ABX1S752_9PSEU</name>
<keyword evidence="1" id="KW-0812">Transmembrane</keyword>
<keyword evidence="1" id="KW-0472">Membrane</keyword>
<gene>
    <name evidence="3" type="ORF">HF526_03720</name>
</gene>
<dbReference type="Proteomes" id="UP000820669">
    <property type="component" value="Unassembled WGS sequence"/>
</dbReference>
<sequence length="179" mass="19302">MRVLLRVLAPLLALGLTAVGVLVVIEVVAAWVRPVSGQALVAPWPAWRAALERLTWQDNPVAAIAIAAAVVGLLLVLLGLLARRHDIRLTAPSPDVTVTTSPRVLARLVGRRVRAADDVAAARVTASARKISVRAEGWDDQHGELRRTVTSQVDSLLDELPLARRPRVGVATRERKGPR</sequence>
<keyword evidence="4" id="KW-1185">Reference proteome</keyword>
<keyword evidence="1" id="KW-1133">Transmembrane helix</keyword>
<evidence type="ECO:0000313" key="3">
    <source>
        <dbReference type="EMBL" id="NMH96432.1"/>
    </source>
</evidence>
<accession>A0ABX1S752</accession>
<feature type="domain" description="DUF6286" evidence="2">
    <location>
        <begin position="70"/>
        <end position="172"/>
    </location>
</feature>
<evidence type="ECO:0000256" key="1">
    <source>
        <dbReference type="SAM" id="Phobius"/>
    </source>
</evidence>
<dbReference type="Pfam" id="PF19803">
    <property type="entry name" value="DUF6286"/>
    <property type="match status" value="1"/>
</dbReference>
<organism evidence="3 4">
    <name type="scientific">Pseudonocardia acidicola</name>
    <dbReference type="NCBI Taxonomy" id="2724939"/>
    <lineage>
        <taxon>Bacteria</taxon>
        <taxon>Bacillati</taxon>
        <taxon>Actinomycetota</taxon>
        <taxon>Actinomycetes</taxon>
        <taxon>Pseudonocardiales</taxon>
        <taxon>Pseudonocardiaceae</taxon>
        <taxon>Pseudonocardia</taxon>
    </lineage>
</organism>
<proteinExistence type="predicted"/>
<reference evidence="3 4" key="1">
    <citation type="submission" date="2020-04" db="EMBL/GenBank/DDBJ databases">
        <authorList>
            <person name="Klaysubun C."/>
            <person name="Duangmal K."/>
            <person name="Lipun K."/>
        </authorList>
    </citation>
    <scope>NUCLEOTIDE SEQUENCE [LARGE SCALE GENOMIC DNA]</scope>
    <source>
        <strain evidence="3 4">K10HN5</strain>
    </source>
</reference>
<protein>
    <recommendedName>
        <fullName evidence="2">DUF6286 domain-containing protein</fullName>
    </recommendedName>
</protein>
<comment type="caution">
    <text evidence="3">The sequence shown here is derived from an EMBL/GenBank/DDBJ whole genome shotgun (WGS) entry which is preliminary data.</text>
</comment>
<feature type="transmembrane region" description="Helical" evidence="1">
    <location>
        <begin position="61"/>
        <end position="82"/>
    </location>
</feature>
<evidence type="ECO:0000259" key="2">
    <source>
        <dbReference type="Pfam" id="PF19803"/>
    </source>
</evidence>
<dbReference type="EMBL" id="JAAXLA010000004">
    <property type="protein sequence ID" value="NMH96432.1"/>
    <property type="molecule type" value="Genomic_DNA"/>
</dbReference>
<dbReference type="RefSeq" id="WP_169379793.1">
    <property type="nucleotide sequence ID" value="NZ_JAAXLA010000004.1"/>
</dbReference>